<dbReference type="PANTHER" id="PTHR10845">
    <property type="entry name" value="REGULATOR OF G PROTEIN SIGNALING"/>
    <property type="match status" value="1"/>
</dbReference>
<keyword evidence="3" id="KW-1185">Reference proteome</keyword>
<name>X6P4B3_RETFI</name>
<feature type="non-terminal residue" evidence="2">
    <location>
        <position position="275"/>
    </location>
</feature>
<proteinExistence type="predicted"/>
<dbReference type="Proteomes" id="UP000023152">
    <property type="component" value="Unassembled WGS sequence"/>
</dbReference>
<dbReference type="SUPFAM" id="SSF48097">
    <property type="entry name" value="Regulator of G-protein signaling, RGS"/>
    <property type="match status" value="1"/>
</dbReference>
<evidence type="ECO:0000259" key="1">
    <source>
        <dbReference type="PROSITE" id="PS50132"/>
    </source>
</evidence>
<protein>
    <recommendedName>
        <fullName evidence="1">RGS domain-containing protein</fullName>
    </recommendedName>
</protein>
<accession>X6P4B3</accession>
<sequence length="275" mass="31649">MFGDATYERQLLLLTFAALLHAINALIMLRPKDLYYPLEESTCCKWNCLRVQHKYKEEYAMLVENKTLDALLIVPNRSNSRIREPSGSRVAAAMEKSSRISLESVLADKNGFELFASHLVKELSLENVLFLVEYMQLKYFLSVHQLDKHVRDLGYNVPIYPSLIQKTFHSQLLCTDMSADIAWNVCLDMFHYLSSHYILPNAVALLNLSYESSSAIAQQMLLLTSNRAHAHAHNTLPSLLAVFDYAARDIVRLLRGDSFYRFQLSRECVRYCEEL</sequence>
<evidence type="ECO:0000313" key="2">
    <source>
        <dbReference type="EMBL" id="ETO32904.1"/>
    </source>
</evidence>
<dbReference type="InterPro" id="IPR016137">
    <property type="entry name" value="RGS"/>
</dbReference>
<reference evidence="2 3" key="1">
    <citation type="journal article" date="2013" name="Curr. Biol.">
        <title>The Genome of the Foraminiferan Reticulomyxa filosa.</title>
        <authorList>
            <person name="Glockner G."/>
            <person name="Hulsmann N."/>
            <person name="Schleicher M."/>
            <person name="Noegel A.A."/>
            <person name="Eichinger L."/>
            <person name="Gallinger C."/>
            <person name="Pawlowski J."/>
            <person name="Sierra R."/>
            <person name="Euteneuer U."/>
            <person name="Pillet L."/>
            <person name="Moustafa A."/>
            <person name="Platzer M."/>
            <person name="Groth M."/>
            <person name="Szafranski K."/>
            <person name="Schliwa M."/>
        </authorList>
    </citation>
    <scope>NUCLEOTIDE SEQUENCE [LARGE SCALE GENOMIC DNA]</scope>
</reference>
<dbReference type="EMBL" id="ASPP01003840">
    <property type="protein sequence ID" value="ETO32904.1"/>
    <property type="molecule type" value="Genomic_DNA"/>
</dbReference>
<dbReference type="AlphaFoldDB" id="X6P4B3"/>
<organism evidence="2 3">
    <name type="scientific">Reticulomyxa filosa</name>
    <dbReference type="NCBI Taxonomy" id="46433"/>
    <lineage>
        <taxon>Eukaryota</taxon>
        <taxon>Sar</taxon>
        <taxon>Rhizaria</taxon>
        <taxon>Retaria</taxon>
        <taxon>Foraminifera</taxon>
        <taxon>Monothalamids</taxon>
        <taxon>Reticulomyxidae</taxon>
        <taxon>Reticulomyxa</taxon>
    </lineage>
</organism>
<dbReference type="InterPro" id="IPR044926">
    <property type="entry name" value="RGS_subdomain_2"/>
</dbReference>
<comment type="caution">
    <text evidence="2">The sequence shown here is derived from an EMBL/GenBank/DDBJ whole genome shotgun (WGS) entry which is preliminary data.</text>
</comment>
<gene>
    <name evidence="2" type="ORF">RFI_04211</name>
</gene>
<evidence type="ECO:0000313" key="3">
    <source>
        <dbReference type="Proteomes" id="UP000023152"/>
    </source>
</evidence>
<dbReference type="SMART" id="SM00315">
    <property type="entry name" value="RGS"/>
    <property type="match status" value="1"/>
</dbReference>
<dbReference type="InterPro" id="IPR036305">
    <property type="entry name" value="RGS_sf"/>
</dbReference>
<feature type="domain" description="RGS" evidence="1">
    <location>
        <begin position="101"/>
        <end position="272"/>
    </location>
</feature>
<dbReference type="Gene3D" id="1.10.167.10">
    <property type="entry name" value="Regulator of G-protein Signalling 4, domain 2"/>
    <property type="match status" value="1"/>
</dbReference>
<dbReference type="PROSITE" id="PS50132">
    <property type="entry name" value="RGS"/>
    <property type="match status" value="1"/>
</dbReference>
<dbReference type="PANTHER" id="PTHR10845:SF192">
    <property type="entry name" value="DOUBLE HIT, ISOFORM B"/>
    <property type="match status" value="1"/>
</dbReference>